<evidence type="ECO:0000256" key="1">
    <source>
        <dbReference type="SAM" id="MobiDB-lite"/>
    </source>
</evidence>
<keyword evidence="3" id="KW-1185">Reference proteome</keyword>
<dbReference type="AlphaFoldDB" id="A0A392PEM9"/>
<dbReference type="Proteomes" id="UP000265520">
    <property type="component" value="Unassembled WGS sequence"/>
</dbReference>
<gene>
    <name evidence="2" type="ORF">A2U01_0031346</name>
</gene>
<reference evidence="2 3" key="1">
    <citation type="journal article" date="2018" name="Front. Plant Sci.">
        <title>Red Clover (Trifolium pratense) and Zigzag Clover (T. medium) - A Picture of Genomic Similarities and Differences.</title>
        <authorList>
            <person name="Dluhosova J."/>
            <person name="Istvanek J."/>
            <person name="Nedelnik J."/>
            <person name="Repkova J."/>
        </authorList>
    </citation>
    <scope>NUCLEOTIDE SEQUENCE [LARGE SCALE GENOMIC DNA]</scope>
    <source>
        <strain evidence="3">cv. 10/8</strain>
        <tissue evidence="2">Leaf</tissue>
    </source>
</reference>
<comment type="caution">
    <text evidence="2">The sequence shown here is derived from an EMBL/GenBank/DDBJ whole genome shotgun (WGS) entry which is preliminary data.</text>
</comment>
<organism evidence="2 3">
    <name type="scientific">Trifolium medium</name>
    <dbReference type="NCBI Taxonomy" id="97028"/>
    <lineage>
        <taxon>Eukaryota</taxon>
        <taxon>Viridiplantae</taxon>
        <taxon>Streptophyta</taxon>
        <taxon>Embryophyta</taxon>
        <taxon>Tracheophyta</taxon>
        <taxon>Spermatophyta</taxon>
        <taxon>Magnoliopsida</taxon>
        <taxon>eudicotyledons</taxon>
        <taxon>Gunneridae</taxon>
        <taxon>Pentapetalae</taxon>
        <taxon>rosids</taxon>
        <taxon>fabids</taxon>
        <taxon>Fabales</taxon>
        <taxon>Fabaceae</taxon>
        <taxon>Papilionoideae</taxon>
        <taxon>50 kb inversion clade</taxon>
        <taxon>NPAAA clade</taxon>
        <taxon>Hologalegina</taxon>
        <taxon>IRL clade</taxon>
        <taxon>Trifolieae</taxon>
        <taxon>Trifolium</taxon>
    </lineage>
</organism>
<proteinExistence type="predicted"/>
<evidence type="ECO:0000313" key="2">
    <source>
        <dbReference type="EMBL" id="MCI10254.1"/>
    </source>
</evidence>
<evidence type="ECO:0000313" key="3">
    <source>
        <dbReference type="Proteomes" id="UP000265520"/>
    </source>
</evidence>
<dbReference type="EMBL" id="LXQA010075516">
    <property type="protein sequence ID" value="MCI10254.1"/>
    <property type="molecule type" value="Genomic_DNA"/>
</dbReference>
<protein>
    <submittedName>
        <fullName evidence="2">Uncharacterized protein</fullName>
    </submittedName>
</protein>
<name>A0A392PEM9_9FABA</name>
<feature type="non-terminal residue" evidence="2">
    <location>
        <position position="1"/>
    </location>
</feature>
<feature type="region of interest" description="Disordered" evidence="1">
    <location>
        <begin position="1"/>
        <end position="20"/>
    </location>
</feature>
<sequence>GSQSSGIPVEQSGCSPLWDG</sequence>
<accession>A0A392PEM9</accession>